<keyword evidence="8" id="KW-0396">Initiation factor</keyword>
<dbReference type="GO" id="GO:0003743">
    <property type="term" value="F:translation initiation factor activity"/>
    <property type="evidence" value="ECO:0007669"/>
    <property type="project" value="UniProtKB-KW"/>
</dbReference>
<name>A0A8J5D4J0_CHIOP</name>
<evidence type="ECO:0000313" key="9">
    <source>
        <dbReference type="Proteomes" id="UP000770661"/>
    </source>
</evidence>
<comment type="caution">
    <text evidence="8">The sequence shown here is derived from an EMBL/GenBank/DDBJ whole genome shotgun (WGS) entry which is preliminary data.</text>
</comment>
<dbReference type="GO" id="GO:0005085">
    <property type="term" value="F:guanyl-nucleotide exchange factor activity"/>
    <property type="evidence" value="ECO:0007669"/>
    <property type="project" value="InterPro"/>
</dbReference>
<comment type="similarity">
    <text evidence="2">Belongs to the eIF-2B gamma/epsilon subunits family.</text>
</comment>
<keyword evidence="8" id="KW-0648">Protein biosynthesis</keyword>
<dbReference type="GO" id="GO:0005851">
    <property type="term" value="C:eukaryotic translation initiation factor 2B complex"/>
    <property type="evidence" value="ECO:0007669"/>
    <property type="project" value="TreeGrafter"/>
</dbReference>
<evidence type="ECO:0000313" key="8">
    <source>
        <dbReference type="EMBL" id="KAG0729182.1"/>
    </source>
</evidence>
<dbReference type="InterPro" id="IPR051956">
    <property type="entry name" value="eIF2B_epsilon"/>
</dbReference>
<comment type="subunit">
    <text evidence="6">Component of the translation initiation factor 2B (eIF2B) complex which is a heterodecamer of two sets of five different subunits: alpha, beta, gamma, delta and epsilon. Subunits alpha, beta and delta comprise a regulatory subcomplex and subunits epsilon and gamma comprise a catalytic subcomplex. Within the complex, the hexameric regulatory complex resides at the center, with the two heterodimeric catalytic subcomplexes bound on opposite sides.</text>
</comment>
<dbReference type="PANTHER" id="PTHR45887">
    <property type="entry name" value="TRANSLATION INITIATION FACTOR EIF-2B SUBUNIT EPSILON"/>
    <property type="match status" value="1"/>
</dbReference>
<dbReference type="InterPro" id="IPR056764">
    <property type="entry name" value="LbH_EIF2B3/5"/>
</dbReference>
<proteinExistence type="inferred from homology"/>
<sequence>MAPPTDLHEEQKLQAVIIASCDQDFGAPITEDVPKVLVPLVNTPLLDYSLEWLERCGVDEAIVYCRADHHLNTLKAHCRAFTKRRGNQGCQGGEGGLRVMVVASDDCHSLGDAMRDLYAKSLLTGDFILLSGDSVVTLDLPSLVVQHRESRAADKSAIMTCVYMGEGAIAKGVKSGSAKDVKSGSGSGGGGAKTTTTTATLLVSAATGKRNHLLGGRAVAILDNFDYTSLDTLIRGVIEQEELLGYTIRCKVLEEGYAGRAASVDALLRVSGEVSRRRAHPLVPEISLSSHRVRYSHDACTATYWDPSAKFPKGPQVTGSVVGAACVVGGSTRLRDSVLGDHCCVGEDVEVVGSVLMQEVCIKAGCVLEDCLVGDRVVLGERVRVTAGCVLGKGVVLGPDVTLPPGTRLSAKPPAGDFGSDVEMEFRQEVQDSLNTALREESAPENIILEINSSRHAYNITMEDVLTTVVQGVLRAGQSRGDVMEGMWFRVKAALAAFQDVLRNYVKKGRDQIQVLNAIEALAQTSPPFLPLTKGILYELNQKYEILEDDVICHWYRGGGGRGGGVPLPQDCDSSLTNYP</sequence>
<dbReference type="InterPro" id="IPR016024">
    <property type="entry name" value="ARM-type_fold"/>
</dbReference>
<dbReference type="CDD" id="cd11558">
    <property type="entry name" value="W2_eIF2B_epsilon"/>
    <property type="match status" value="1"/>
</dbReference>
<dbReference type="Gene3D" id="2.160.10.10">
    <property type="entry name" value="Hexapeptide repeat proteins"/>
    <property type="match status" value="1"/>
</dbReference>
<comment type="subcellular location">
    <subcellularLocation>
        <location evidence="1">Cytoplasm</location>
        <location evidence="1">Cytosol</location>
    </subcellularLocation>
</comment>
<reference evidence="8" key="1">
    <citation type="submission" date="2020-07" db="EMBL/GenBank/DDBJ databases">
        <title>The High-quality genome of the commercially important snow crab, Chionoecetes opilio.</title>
        <authorList>
            <person name="Jeong J.-H."/>
            <person name="Ryu S."/>
        </authorList>
    </citation>
    <scope>NUCLEOTIDE SEQUENCE</scope>
    <source>
        <strain evidence="8">MADBK_172401_WGS</strain>
        <tissue evidence="8">Digestive gland</tissue>
    </source>
</reference>
<gene>
    <name evidence="8" type="primary">Eif2b5</name>
    <name evidence="8" type="ORF">GWK47_030862</name>
</gene>
<accession>A0A8J5D4J0</accession>
<dbReference type="Gene3D" id="3.90.550.10">
    <property type="entry name" value="Spore Coat Polysaccharide Biosynthesis Protein SpsA, Chain A"/>
    <property type="match status" value="1"/>
</dbReference>
<keyword evidence="9" id="KW-1185">Reference proteome</keyword>
<evidence type="ECO:0000256" key="6">
    <source>
        <dbReference type="ARBA" id="ARBA00046432"/>
    </source>
</evidence>
<dbReference type="AlphaFoldDB" id="A0A8J5D4J0"/>
<dbReference type="InterPro" id="IPR029044">
    <property type="entry name" value="Nucleotide-diphossugar_trans"/>
</dbReference>
<dbReference type="SUPFAM" id="SSF53448">
    <property type="entry name" value="Nucleotide-diphospho-sugar transferases"/>
    <property type="match status" value="1"/>
</dbReference>
<keyword evidence="3" id="KW-0963">Cytoplasm</keyword>
<dbReference type="SUPFAM" id="SSF48371">
    <property type="entry name" value="ARM repeat"/>
    <property type="match status" value="1"/>
</dbReference>
<evidence type="ECO:0000256" key="2">
    <source>
        <dbReference type="ARBA" id="ARBA00007878"/>
    </source>
</evidence>
<evidence type="ECO:0000256" key="1">
    <source>
        <dbReference type="ARBA" id="ARBA00004514"/>
    </source>
</evidence>
<evidence type="ECO:0000256" key="3">
    <source>
        <dbReference type="ARBA" id="ARBA00022490"/>
    </source>
</evidence>
<feature type="domain" description="W2" evidence="7">
    <location>
        <begin position="420"/>
        <end position="580"/>
    </location>
</feature>
<protein>
    <recommendedName>
        <fullName evidence="4">Translation initiation factor eIF2B subunit epsilon</fullName>
    </recommendedName>
    <alternativeName>
        <fullName evidence="5">eIF2B GDP-GTP exchange factor subunit epsilon</fullName>
    </alternativeName>
</protein>
<dbReference type="Gene3D" id="1.25.40.180">
    <property type="match status" value="1"/>
</dbReference>
<evidence type="ECO:0000259" key="7">
    <source>
        <dbReference type="PROSITE" id="PS51363"/>
    </source>
</evidence>
<dbReference type="Pfam" id="PF25084">
    <property type="entry name" value="LbH_EIF2B"/>
    <property type="match status" value="1"/>
</dbReference>
<organism evidence="8 9">
    <name type="scientific">Chionoecetes opilio</name>
    <name type="common">Atlantic snow crab</name>
    <name type="synonym">Cancer opilio</name>
    <dbReference type="NCBI Taxonomy" id="41210"/>
    <lineage>
        <taxon>Eukaryota</taxon>
        <taxon>Metazoa</taxon>
        <taxon>Ecdysozoa</taxon>
        <taxon>Arthropoda</taxon>
        <taxon>Crustacea</taxon>
        <taxon>Multicrustacea</taxon>
        <taxon>Malacostraca</taxon>
        <taxon>Eumalacostraca</taxon>
        <taxon>Eucarida</taxon>
        <taxon>Decapoda</taxon>
        <taxon>Pleocyemata</taxon>
        <taxon>Brachyura</taxon>
        <taxon>Eubrachyura</taxon>
        <taxon>Majoidea</taxon>
        <taxon>Majidae</taxon>
        <taxon>Chionoecetes</taxon>
    </lineage>
</organism>
<evidence type="ECO:0000256" key="5">
    <source>
        <dbReference type="ARBA" id="ARBA00044345"/>
    </source>
</evidence>
<dbReference type="PANTHER" id="PTHR45887:SF1">
    <property type="entry name" value="TRANSLATION INITIATION FACTOR EIF-2B SUBUNIT EPSILON"/>
    <property type="match status" value="1"/>
</dbReference>
<dbReference type="OrthoDB" id="424572at2759"/>
<dbReference type="PROSITE" id="PS51363">
    <property type="entry name" value="W2"/>
    <property type="match status" value="1"/>
</dbReference>
<dbReference type="GO" id="GO:0031369">
    <property type="term" value="F:translation initiation factor binding"/>
    <property type="evidence" value="ECO:0007669"/>
    <property type="project" value="InterPro"/>
</dbReference>
<evidence type="ECO:0000256" key="4">
    <source>
        <dbReference type="ARBA" id="ARBA00044144"/>
    </source>
</evidence>
<dbReference type="InterPro" id="IPR044123">
    <property type="entry name" value="W2_eIF2B_epsilon"/>
</dbReference>
<dbReference type="EMBL" id="JACEEZ010001467">
    <property type="protein sequence ID" value="KAG0729182.1"/>
    <property type="molecule type" value="Genomic_DNA"/>
</dbReference>
<dbReference type="InterPro" id="IPR003307">
    <property type="entry name" value="W2_domain"/>
</dbReference>
<dbReference type="Proteomes" id="UP000770661">
    <property type="component" value="Unassembled WGS sequence"/>
</dbReference>